<dbReference type="InterPro" id="IPR051614">
    <property type="entry name" value="UPF0045_domain"/>
</dbReference>
<dbReference type="STRING" id="897.B2D07_15395"/>
<dbReference type="GO" id="GO:0005829">
    <property type="term" value="C:cytosol"/>
    <property type="evidence" value="ECO:0007669"/>
    <property type="project" value="TreeGrafter"/>
</dbReference>
<gene>
    <name evidence="3" type="ORF">dsmv_0549</name>
</gene>
<dbReference type="PANTHER" id="PTHR33777:SF1">
    <property type="entry name" value="UPF0045 PROTEIN ECM15"/>
    <property type="match status" value="1"/>
</dbReference>
<dbReference type="OrthoDB" id="9793516at2"/>
<dbReference type="Pfam" id="PF01910">
    <property type="entry name" value="Thiamine_BP"/>
    <property type="match status" value="1"/>
</dbReference>
<sequence length="103" mass="10895">MSVLMELAIFPTDKGGSVGAAVGRVVEMIRDSGVVYQVTAMGTLVETPTLAEALDIVQRAHDVLAGDASRIYATVKLDIRKGDTGRIYGKARSVTDRIGSVNT</sequence>
<accession>S7UPC3</accession>
<dbReference type="PANTHER" id="PTHR33777">
    <property type="entry name" value="UPF0045 PROTEIN ECM15"/>
    <property type="match status" value="1"/>
</dbReference>
<reference evidence="3 4" key="1">
    <citation type="journal article" date="2013" name="Genome Announc.">
        <title>Draft genome sequences for three mercury-methylating, sulfate-reducing bacteria.</title>
        <authorList>
            <person name="Brown S.D."/>
            <person name="Hurt R.A.Jr."/>
            <person name="Gilmour C.C."/>
            <person name="Elias D.A."/>
        </authorList>
    </citation>
    <scope>NUCLEOTIDE SEQUENCE [LARGE SCALE GENOMIC DNA]</scope>
    <source>
        <strain evidence="3 4">DSM 2059</strain>
    </source>
</reference>
<proteinExistence type="inferred from homology"/>
<dbReference type="RefSeq" id="WP_020877660.1">
    <property type="nucleotide sequence ID" value="NZ_ATHJ01000105.1"/>
</dbReference>
<dbReference type="AlphaFoldDB" id="S7UPC3"/>
<protein>
    <recommendedName>
        <fullName evidence="2">Thiamine-binding protein domain-containing protein</fullName>
    </recommendedName>
</protein>
<evidence type="ECO:0000313" key="4">
    <source>
        <dbReference type="Proteomes" id="UP000014977"/>
    </source>
</evidence>
<dbReference type="InterPro" id="IPR029756">
    <property type="entry name" value="MTH1187/YkoF-like"/>
</dbReference>
<evidence type="ECO:0000259" key="2">
    <source>
        <dbReference type="Pfam" id="PF01910"/>
    </source>
</evidence>
<evidence type="ECO:0000256" key="1">
    <source>
        <dbReference type="ARBA" id="ARBA00010272"/>
    </source>
</evidence>
<dbReference type="InterPro" id="IPR002767">
    <property type="entry name" value="Thiamine_BP"/>
</dbReference>
<dbReference type="Proteomes" id="UP000014977">
    <property type="component" value="Unassembled WGS sequence"/>
</dbReference>
<evidence type="ECO:0000313" key="3">
    <source>
        <dbReference type="EMBL" id="EPR35844.1"/>
    </source>
</evidence>
<name>S7UPC3_DESML</name>
<dbReference type="EMBL" id="ATHJ01000105">
    <property type="protein sequence ID" value="EPR35844.1"/>
    <property type="molecule type" value="Genomic_DNA"/>
</dbReference>
<comment type="caution">
    <text evidence="3">The sequence shown here is derived from an EMBL/GenBank/DDBJ whole genome shotgun (WGS) entry which is preliminary data.</text>
</comment>
<feature type="domain" description="Thiamine-binding protein" evidence="2">
    <location>
        <begin position="5"/>
        <end position="94"/>
    </location>
</feature>
<dbReference type="SUPFAM" id="SSF89957">
    <property type="entry name" value="MTH1187/YkoF-like"/>
    <property type="match status" value="1"/>
</dbReference>
<keyword evidence="4" id="KW-1185">Reference proteome</keyword>
<organism evidence="3 4">
    <name type="scientific">Desulfococcus multivorans DSM 2059</name>
    <dbReference type="NCBI Taxonomy" id="1121405"/>
    <lineage>
        <taxon>Bacteria</taxon>
        <taxon>Pseudomonadati</taxon>
        <taxon>Thermodesulfobacteriota</taxon>
        <taxon>Desulfobacteria</taxon>
        <taxon>Desulfobacterales</taxon>
        <taxon>Desulfococcaceae</taxon>
        <taxon>Desulfococcus</taxon>
    </lineage>
</organism>
<dbReference type="eggNOG" id="COG0011">
    <property type="taxonomic scope" value="Bacteria"/>
</dbReference>
<comment type="similarity">
    <text evidence="1">Belongs to the UPF0045 family.</text>
</comment>
<dbReference type="Gene3D" id="3.30.70.930">
    <property type="match status" value="1"/>
</dbReference>